<accession>A0A6J1PR57</accession>
<gene>
    <name evidence="5" type="primary">LOC112454389</name>
</gene>
<dbReference type="InterPro" id="IPR018200">
    <property type="entry name" value="USP_CS"/>
</dbReference>
<proteinExistence type="predicted"/>
<feature type="domain" description="USP" evidence="3">
    <location>
        <begin position="1"/>
        <end position="204"/>
    </location>
</feature>
<keyword evidence="4" id="KW-1185">Reference proteome</keyword>
<dbReference type="PANTHER" id="PTHR21646:SF46">
    <property type="entry name" value="UBIQUITIN CARBOXYL-TERMINAL HYDROLASE"/>
    <property type="match status" value="1"/>
</dbReference>
<dbReference type="RefSeq" id="XP_024871530.1">
    <property type="nucleotide sequence ID" value="XM_025015762.1"/>
</dbReference>
<comment type="catalytic activity">
    <reaction evidence="1">
        <text>Thiol-dependent hydrolysis of ester, thioester, amide, peptide and isopeptide bonds formed by the C-terminal Gly of ubiquitin (a 76-residue protein attached to proteins as an intracellular targeting signal).</text>
        <dbReference type="EC" id="3.4.19.12"/>
    </reaction>
</comment>
<dbReference type="InterPro" id="IPR028889">
    <property type="entry name" value="USP"/>
</dbReference>
<dbReference type="PROSITE" id="PS50235">
    <property type="entry name" value="USP_3"/>
    <property type="match status" value="1"/>
</dbReference>
<dbReference type="Proteomes" id="UP000504618">
    <property type="component" value="Unplaced"/>
</dbReference>
<dbReference type="GeneID" id="112454389"/>
<dbReference type="GO" id="GO:0016579">
    <property type="term" value="P:protein deubiquitination"/>
    <property type="evidence" value="ECO:0007669"/>
    <property type="project" value="InterPro"/>
</dbReference>
<evidence type="ECO:0000256" key="1">
    <source>
        <dbReference type="ARBA" id="ARBA00000707"/>
    </source>
</evidence>
<dbReference type="PROSITE" id="PS00973">
    <property type="entry name" value="USP_2"/>
    <property type="match status" value="1"/>
</dbReference>
<dbReference type="CDD" id="cd02674">
    <property type="entry name" value="Peptidase_C19R"/>
    <property type="match status" value="1"/>
</dbReference>
<evidence type="ECO:0000256" key="2">
    <source>
        <dbReference type="ARBA" id="ARBA00012759"/>
    </source>
</evidence>
<dbReference type="InterPro" id="IPR001394">
    <property type="entry name" value="Peptidase_C19_UCH"/>
</dbReference>
<evidence type="ECO:0000259" key="3">
    <source>
        <dbReference type="PROSITE" id="PS50235"/>
    </source>
</evidence>
<name>A0A6J1PR57_9HYME</name>
<evidence type="ECO:0000313" key="5">
    <source>
        <dbReference type="RefSeq" id="XP_024871530.1"/>
    </source>
</evidence>
<dbReference type="InterPro" id="IPR038765">
    <property type="entry name" value="Papain-like_cys_pep_sf"/>
</dbReference>
<organism evidence="4 5">
    <name type="scientific">Temnothorax curvispinosus</name>
    <dbReference type="NCBI Taxonomy" id="300111"/>
    <lineage>
        <taxon>Eukaryota</taxon>
        <taxon>Metazoa</taxon>
        <taxon>Ecdysozoa</taxon>
        <taxon>Arthropoda</taxon>
        <taxon>Hexapoda</taxon>
        <taxon>Insecta</taxon>
        <taxon>Pterygota</taxon>
        <taxon>Neoptera</taxon>
        <taxon>Endopterygota</taxon>
        <taxon>Hymenoptera</taxon>
        <taxon>Apocrita</taxon>
        <taxon>Aculeata</taxon>
        <taxon>Formicoidea</taxon>
        <taxon>Formicidae</taxon>
        <taxon>Myrmicinae</taxon>
        <taxon>Temnothorax</taxon>
    </lineage>
</organism>
<dbReference type="EC" id="3.4.19.12" evidence="2"/>
<dbReference type="Pfam" id="PF00443">
    <property type="entry name" value="UCH"/>
    <property type="match status" value="1"/>
</dbReference>
<dbReference type="AlphaFoldDB" id="A0A6J1PR57"/>
<evidence type="ECO:0000313" key="4">
    <source>
        <dbReference type="Proteomes" id="UP000504618"/>
    </source>
</evidence>
<protein>
    <recommendedName>
        <fullName evidence="2">ubiquitinyl hydrolase 1</fullName>
        <ecNumber evidence="2">3.4.19.12</ecNumber>
    </recommendedName>
</protein>
<dbReference type="GO" id="GO:0004843">
    <property type="term" value="F:cysteine-type deubiquitinase activity"/>
    <property type="evidence" value="ECO:0007669"/>
    <property type="project" value="UniProtKB-EC"/>
</dbReference>
<dbReference type="PANTHER" id="PTHR21646">
    <property type="entry name" value="UBIQUITIN CARBOXYL-TERMINAL HYDROLASE"/>
    <property type="match status" value="1"/>
</dbReference>
<dbReference type="SUPFAM" id="SSF54001">
    <property type="entry name" value="Cysteine proteinases"/>
    <property type="match status" value="1"/>
</dbReference>
<dbReference type="OrthoDB" id="292964at2759"/>
<dbReference type="InterPro" id="IPR050185">
    <property type="entry name" value="Ub_carboxyl-term_hydrolase"/>
</dbReference>
<dbReference type="Gene3D" id="3.90.70.10">
    <property type="entry name" value="Cysteine proteinases"/>
    <property type="match status" value="1"/>
</dbReference>
<reference evidence="5" key="1">
    <citation type="submission" date="2025-08" db="UniProtKB">
        <authorList>
            <consortium name="RefSeq"/>
        </authorList>
    </citation>
    <scope>IDENTIFICATION</scope>
    <source>
        <tissue evidence="5">Whole body</tissue>
    </source>
</reference>
<sequence>MNSERSIISDLFFGLLRCTITCSSCKQASITYETFNSLTMSLPRFNPCSLNDCMEEKFVTGQKVSEWECPKCQIPRDATKKFDFVKLAPIVVIHLNRFAYGWMNGEWLEKRHTAVDFPLTGFNLKPYLMENTIMSNNIRNYNYSLYAISNHYGMDYGGHYTAFCKNPAQNTWYEYDDETVKEVSPSQVKFQINRSAYLLFYTSFPNTIM</sequence>